<organism evidence="2 3">
    <name type="scientific">Magallana gigas</name>
    <name type="common">Pacific oyster</name>
    <name type="synonym">Crassostrea gigas</name>
    <dbReference type="NCBI Taxonomy" id="29159"/>
    <lineage>
        <taxon>Eukaryota</taxon>
        <taxon>Metazoa</taxon>
        <taxon>Spiralia</taxon>
        <taxon>Lophotrochozoa</taxon>
        <taxon>Mollusca</taxon>
        <taxon>Bivalvia</taxon>
        <taxon>Autobranchia</taxon>
        <taxon>Pteriomorphia</taxon>
        <taxon>Ostreida</taxon>
        <taxon>Ostreoidea</taxon>
        <taxon>Ostreidae</taxon>
        <taxon>Magallana</taxon>
    </lineage>
</organism>
<proteinExistence type="predicted"/>
<dbReference type="Proteomes" id="UP000005408">
    <property type="component" value="Unassembled WGS sequence"/>
</dbReference>
<evidence type="ECO:0000313" key="2">
    <source>
        <dbReference type="EnsemblMetazoa" id="G19836.1:cds"/>
    </source>
</evidence>
<evidence type="ECO:0000259" key="1">
    <source>
        <dbReference type="SMART" id="SM00131"/>
    </source>
</evidence>
<dbReference type="EnsemblMetazoa" id="G19836.1">
    <property type="protein sequence ID" value="G19836.1:cds"/>
    <property type="gene ID" value="G19836"/>
</dbReference>
<dbReference type="SMART" id="SM00131">
    <property type="entry name" value="KU"/>
    <property type="match status" value="1"/>
</dbReference>
<dbReference type="InterPro" id="IPR036880">
    <property type="entry name" value="Kunitz_BPTI_sf"/>
</dbReference>
<evidence type="ECO:0000313" key="3">
    <source>
        <dbReference type="Proteomes" id="UP000005408"/>
    </source>
</evidence>
<sequence length="133" mass="14787">MTGGGILLGKARDVPDDWWRCSDRCSYLFINKCTKENKAETYDADGDISTTLDPPIMLIVLLMLLSVALCREATALKPECLEPSYEGQYLSLHVFWSYSPALGRCTQRTFGGPAPSGRNHFDSLLDCQEACED</sequence>
<dbReference type="AlphaFoldDB" id="A0A8W8JLC3"/>
<accession>A0A8W8JLC3</accession>
<dbReference type="SUPFAM" id="SSF57362">
    <property type="entry name" value="BPTI-like"/>
    <property type="match status" value="1"/>
</dbReference>
<keyword evidence="3" id="KW-1185">Reference proteome</keyword>
<reference evidence="2" key="1">
    <citation type="submission" date="2022-08" db="UniProtKB">
        <authorList>
            <consortium name="EnsemblMetazoa"/>
        </authorList>
    </citation>
    <scope>IDENTIFICATION</scope>
    <source>
        <strain evidence="2">05x7-T-G4-1.051#20</strain>
    </source>
</reference>
<dbReference type="InterPro" id="IPR002223">
    <property type="entry name" value="Kunitz_BPTI"/>
</dbReference>
<dbReference type="Gene3D" id="4.10.410.10">
    <property type="entry name" value="Pancreatic trypsin inhibitor Kunitz domain"/>
    <property type="match status" value="1"/>
</dbReference>
<protein>
    <recommendedName>
        <fullName evidence="1">BPTI/Kunitz inhibitor domain-containing protein</fullName>
    </recommendedName>
</protein>
<dbReference type="Pfam" id="PF00014">
    <property type="entry name" value="Kunitz_BPTI"/>
    <property type="match status" value="1"/>
</dbReference>
<feature type="domain" description="BPTI/Kunitz inhibitor" evidence="1">
    <location>
        <begin position="78"/>
        <end position="132"/>
    </location>
</feature>
<dbReference type="GO" id="GO:0004867">
    <property type="term" value="F:serine-type endopeptidase inhibitor activity"/>
    <property type="evidence" value="ECO:0007669"/>
    <property type="project" value="InterPro"/>
</dbReference>
<name>A0A8W8JLC3_MAGGI</name>